<evidence type="ECO:0000313" key="2">
    <source>
        <dbReference type="Proteomes" id="UP000663193"/>
    </source>
</evidence>
<dbReference type="AlphaFoldDB" id="A0A7U2F0C6"/>
<gene>
    <name evidence="1" type="ORF">JI435_408880</name>
</gene>
<dbReference type="Proteomes" id="UP000663193">
    <property type="component" value="Chromosome 6"/>
</dbReference>
<accession>A0A7U2F0C6</accession>
<keyword evidence="2" id="KW-1185">Reference proteome</keyword>
<sequence>MYMMRSAAECTWALPCQRLKASSSCQIRNIYKLYEWYQALRSTGTRPFRPIGLCPSSGMRLECLVAADIS</sequence>
<reference evidence="2" key="1">
    <citation type="journal article" date="2021" name="BMC Genomics">
        <title>Chromosome-level genome assembly and manually-curated proteome of model necrotroph Parastagonospora nodorum Sn15 reveals a genome-wide trove of candidate effector homologs, and redundancy of virulence-related functions within an accessory chromosome.</title>
        <authorList>
            <person name="Bertazzoni S."/>
            <person name="Jones D.A.B."/>
            <person name="Phan H.T."/>
            <person name="Tan K.-C."/>
            <person name="Hane J.K."/>
        </authorList>
    </citation>
    <scope>NUCLEOTIDE SEQUENCE [LARGE SCALE GENOMIC DNA]</scope>
    <source>
        <strain evidence="2">SN15 / ATCC MYA-4574 / FGSC 10173)</strain>
    </source>
</reference>
<organism evidence="1 2">
    <name type="scientific">Phaeosphaeria nodorum (strain SN15 / ATCC MYA-4574 / FGSC 10173)</name>
    <name type="common">Glume blotch fungus</name>
    <name type="synonym">Parastagonospora nodorum</name>
    <dbReference type="NCBI Taxonomy" id="321614"/>
    <lineage>
        <taxon>Eukaryota</taxon>
        <taxon>Fungi</taxon>
        <taxon>Dikarya</taxon>
        <taxon>Ascomycota</taxon>
        <taxon>Pezizomycotina</taxon>
        <taxon>Dothideomycetes</taxon>
        <taxon>Pleosporomycetidae</taxon>
        <taxon>Pleosporales</taxon>
        <taxon>Pleosporineae</taxon>
        <taxon>Phaeosphaeriaceae</taxon>
        <taxon>Parastagonospora</taxon>
    </lineage>
</organism>
<dbReference type="EMBL" id="CP069028">
    <property type="protein sequence ID" value="QRC96383.1"/>
    <property type="molecule type" value="Genomic_DNA"/>
</dbReference>
<evidence type="ECO:0000313" key="1">
    <source>
        <dbReference type="EMBL" id="QRC96383.1"/>
    </source>
</evidence>
<name>A0A7U2F0C6_PHANO</name>
<protein>
    <submittedName>
        <fullName evidence="1">Uncharacterized protein</fullName>
    </submittedName>
</protein>
<dbReference type="VEuPathDB" id="FungiDB:JI435_408880"/>
<proteinExistence type="predicted"/>